<dbReference type="Gene3D" id="3.50.70.10">
    <property type="match status" value="1"/>
</dbReference>
<name>A0ABW0ME06_9BURK</name>
<dbReference type="SUPFAM" id="SSF54626">
    <property type="entry name" value="Chalcone isomerase"/>
    <property type="match status" value="1"/>
</dbReference>
<dbReference type="PANTHER" id="PTHR47698">
    <property type="entry name" value="FATTY-ACID-BINDING PROTEIN 3, CHLOROPLASTIC"/>
    <property type="match status" value="1"/>
</dbReference>
<dbReference type="InterPro" id="IPR016088">
    <property type="entry name" value="Chalcone_isomerase_3-sand"/>
</dbReference>
<evidence type="ECO:0000259" key="2">
    <source>
        <dbReference type="Pfam" id="PF16036"/>
    </source>
</evidence>
<keyword evidence="1" id="KW-0732">Signal</keyword>
<feature type="chain" id="PRO_5045417626" evidence="1">
    <location>
        <begin position="29"/>
        <end position="200"/>
    </location>
</feature>
<organism evidence="3 4">
    <name type="scientific">Paraherbaspirillum soli</name>
    <dbReference type="NCBI Taxonomy" id="631222"/>
    <lineage>
        <taxon>Bacteria</taxon>
        <taxon>Pseudomonadati</taxon>
        <taxon>Pseudomonadota</taxon>
        <taxon>Betaproteobacteria</taxon>
        <taxon>Burkholderiales</taxon>
        <taxon>Oxalobacteraceae</taxon>
        <taxon>Paraherbaspirillum</taxon>
    </lineage>
</organism>
<keyword evidence="4" id="KW-1185">Reference proteome</keyword>
<dbReference type="Pfam" id="PF16036">
    <property type="entry name" value="Chalcone_3"/>
    <property type="match status" value="1"/>
</dbReference>
<dbReference type="Proteomes" id="UP001596045">
    <property type="component" value="Unassembled WGS sequence"/>
</dbReference>
<accession>A0ABW0ME06</accession>
<feature type="domain" description="Chalcone isomerase" evidence="2">
    <location>
        <begin position="29"/>
        <end position="196"/>
    </location>
</feature>
<dbReference type="InterPro" id="IPR016087">
    <property type="entry name" value="Chalcone_isomerase"/>
</dbReference>
<dbReference type="InterPro" id="IPR036298">
    <property type="entry name" value="Chalcone_isomerase_sf"/>
</dbReference>
<evidence type="ECO:0000256" key="1">
    <source>
        <dbReference type="SAM" id="SignalP"/>
    </source>
</evidence>
<feature type="signal peptide" evidence="1">
    <location>
        <begin position="1"/>
        <end position="28"/>
    </location>
</feature>
<gene>
    <name evidence="3" type="ORF">ACFPM8_20760</name>
</gene>
<evidence type="ECO:0000313" key="3">
    <source>
        <dbReference type="EMBL" id="MFC5476404.1"/>
    </source>
</evidence>
<protein>
    <submittedName>
        <fullName evidence="3">Chalcone isomerase family protein</fullName>
    </submittedName>
</protein>
<dbReference type="PANTHER" id="PTHR47698:SF2">
    <property type="entry name" value="FATTY-ACID-BINDING PROTEIN 3, CHLOROPLASTIC"/>
    <property type="match status" value="1"/>
</dbReference>
<proteinExistence type="predicted"/>
<keyword evidence="3" id="KW-0413">Isomerase</keyword>
<evidence type="ECO:0000313" key="4">
    <source>
        <dbReference type="Proteomes" id="UP001596045"/>
    </source>
</evidence>
<dbReference type="EMBL" id="JBHSMT010000031">
    <property type="protein sequence ID" value="MFC5476404.1"/>
    <property type="molecule type" value="Genomic_DNA"/>
</dbReference>
<reference evidence="4" key="1">
    <citation type="journal article" date="2019" name="Int. J. Syst. Evol. Microbiol.">
        <title>The Global Catalogue of Microorganisms (GCM) 10K type strain sequencing project: providing services to taxonomists for standard genome sequencing and annotation.</title>
        <authorList>
            <consortium name="The Broad Institute Genomics Platform"/>
            <consortium name="The Broad Institute Genome Sequencing Center for Infectious Disease"/>
            <person name="Wu L."/>
            <person name="Ma J."/>
        </authorList>
    </citation>
    <scope>NUCLEOTIDE SEQUENCE [LARGE SCALE GENOMIC DNA]</scope>
    <source>
        <strain evidence="4">JCM 17066</strain>
    </source>
</reference>
<dbReference type="RefSeq" id="WP_379000571.1">
    <property type="nucleotide sequence ID" value="NZ_JBHSMT010000031.1"/>
</dbReference>
<sequence>MKALTYLKRTLACACVLSALTLSQSGMALDLAGVKIDETARVGNQDLKLNGAGIRYKAVFKVYTAALYLTEKKTTVPDVLAVPGPRRVELVMLRDVSSEDFSRAFIKGIHNNSDKTEKAKIANQLQKFGELFSKILELKKGDVLITDWIPGTGTQFSINGKMMSDVLPDLAFYNALLKIWLGDSPADFNLKSQMLGQAAS</sequence>
<comment type="caution">
    <text evidence="3">The sequence shown here is derived from an EMBL/GenBank/DDBJ whole genome shotgun (WGS) entry which is preliminary data.</text>
</comment>
<dbReference type="GO" id="GO:0016853">
    <property type="term" value="F:isomerase activity"/>
    <property type="evidence" value="ECO:0007669"/>
    <property type="project" value="UniProtKB-KW"/>
</dbReference>